<gene>
    <name evidence="8" type="ORF">DFP97_106115</name>
</gene>
<accession>A0A368W1L9</accession>
<dbReference type="SUPFAM" id="SSF75005">
    <property type="entry name" value="Arabinanase/levansucrase/invertase"/>
    <property type="match status" value="2"/>
</dbReference>
<dbReference type="Pfam" id="PF02018">
    <property type="entry name" value="CBM_4_9"/>
    <property type="match status" value="3"/>
</dbReference>
<dbReference type="PANTHER" id="PTHR42812:SF12">
    <property type="entry name" value="BETA-XYLOSIDASE-RELATED"/>
    <property type="match status" value="1"/>
</dbReference>
<keyword evidence="9" id="KW-1185">Reference proteome</keyword>
<dbReference type="EMBL" id="QPJD01000006">
    <property type="protein sequence ID" value="RCW48415.1"/>
    <property type="molecule type" value="Genomic_DNA"/>
</dbReference>
<dbReference type="InterPro" id="IPR054470">
    <property type="entry name" value="FIMAH_dom"/>
</dbReference>
<dbReference type="Gene3D" id="2.60.40.1080">
    <property type="match status" value="2"/>
</dbReference>
<reference evidence="8 9" key="1">
    <citation type="submission" date="2018-07" db="EMBL/GenBank/DDBJ databases">
        <title>Genomic Encyclopedia of Type Strains, Phase III (KMG-III): the genomes of soil and plant-associated and newly described type strains.</title>
        <authorList>
            <person name="Whitman W."/>
        </authorList>
    </citation>
    <scope>NUCLEOTIDE SEQUENCE [LARGE SCALE GENOMIC DNA]</scope>
    <source>
        <strain evidence="8 9">CECT 7506</strain>
    </source>
</reference>
<dbReference type="InterPro" id="IPR023296">
    <property type="entry name" value="Glyco_hydro_beta-prop_sf"/>
</dbReference>
<keyword evidence="4" id="KW-0326">Glycosidase</keyword>
<dbReference type="InterPro" id="IPR051795">
    <property type="entry name" value="Glycosyl_Hydrlase_43"/>
</dbReference>
<feature type="active site" description="Proton acceptor" evidence="5">
    <location>
        <position position="42"/>
    </location>
</feature>
<feature type="domain" description="CBM6" evidence="7">
    <location>
        <begin position="1547"/>
        <end position="1675"/>
    </location>
</feature>
<evidence type="ECO:0000256" key="4">
    <source>
        <dbReference type="ARBA" id="ARBA00023295"/>
    </source>
</evidence>
<evidence type="ECO:0000256" key="1">
    <source>
        <dbReference type="ARBA" id="ARBA00009865"/>
    </source>
</evidence>
<protein>
    <submittedName>
        <fullName evidence="8">Carbohydrate binding protein</fullName>
    </submittedName>
</protein>
<feature type="active site" description="Proton donor" evidence="5">
    <location>
        <position position="213"/>
    </location>
</feature>
<dbReference type="GO" id="GO:0004553">
    <property type="term" value="F:hydrolase activity, hydrolyzing O-glycosyl compounds"/>
    <property type="evidence" value="ECO:0007669"/>
    <property type="project" value="InterPro"/>
</dbReference>
<sequence>MYEKFIPLLLTFTLLLSLVPGISVFATGTTVQNPVIWADVPDVDIIRVGDAYYMTSTTMHMNPGVPIMKSTDLVNWEIVNYAYDILAANDKQALLNGENEYGQGSWASTIRYNKGKFYIVFGSLATRKSYIFQTENIEKGPWTCTTLNQYYHDPSLMFDDDGRVYLIHGGGDIWATELTPDATAIKSGGLDKAIIPNASAAATGWTGKGLNAEGSHIQKINGKYYVFTIAWPEGSMRTQLVHRADSIDGTYEGKTVLRNNGIAQGGIIDTPDGKWYGVLFKDNGAVGRIPYIIPATWQDGWPVFGDTQDTGISTGNMKFNIVKSDEFYQRADKVGAYHTVVNNPQITTTSGTLLDPSKGKKLITDGDFESGTGSWTNFGSESLSTVTENEPKALFVTGRTATGDGPKQDVTGSVFAGRTYNFSAKIKYGSEGDATPATKVFNFDLEANSTQAAPWESIILGSGTINKGEWGTISGTITIPADRSISNPFIFIETPWTATPDANNDLMNFYVDDVSLVDTSDPTNTNIIANSDFENGNTDSWIVYGSAQLSAVGGHSTYLSVTDRNTTAGPRHFLNGIQAGHTYYFSAKVKYGSDGDATPATKDFLFSIEVNSKQERPWESVLNKSTTLTKGTWGTITGTFNIPATASVDTPFIFIETPWVATPDKNNDLMDFCVDDISFVDITPDPNIIVNGGFENGQNPWTAHDNNVTLSITNQMYNSGTNSILASERKATAGSPQQILTGKLTAGHKYHFSAKVRYDDPLAPTEKKFNMNFQDGDDWTTIKVMGSNTIKKGEWGTIEGNYTIPSDQTLVAPSIFFETDWVPNPDPHNDLMDFYIDDVSMIDVTPTDTARTLENESNGSNLDLVWQWNHNPDNTKWSLTDRSGYLRMTTGRKSNDIHNAKNTLTQRTFGPESSGSIAIDVSNMKDGDYAGLAAFQYYYGSVGVKMSGTTKSIVMVRGSSNDANVKSTPVEVESIPIEQNRVYFKVEFDFKNMADNAYFYYSLDGNTWTSIGEPLHMNYYSPHFMGYRFGLFNYATKTTGGYVDFDYFRVNNKMTGTTATTALNASLADVPNVTGAQNVEFTVPVKMDALPAGTYSSIAASLNIPKYLTVTGIDFNSTNITGTTSYTYSNNQLMLNVSGSNVNFANNNSDNLFATIKLKVALFVPIDTTQQITMDYINVEGGDVVYNVNNAVADIELKALNTGAIEKVPGYANPLITHKYGADPYAMVYNGRVYVYMTSDAYEYNTDGTIKQNSYSKINKITVISSADMVNWTDHGEIPVAGPNGVAKWAGLSWAPAAAHKTINGKEKFFLYFANPGDGIGVLTADSPIGPWSDPLGHTMITQETPGAAGVTWLFDPAVLVDDDGTGYLYFGGGIPNEQDPASVANPKTARVLKLGADMISIDGSAVTIDAPYMFEDSGIHKYNGKYYYSYCINFSGTHPAAYPIANIGYMMSDSPMGPFTYVGHFLKNPGDFFGIVGNNHHSVFQFNNQWYVIYHSQNLNKAILGVDKGYRSSNINKLEYYDNGQIKEVQGSLEGVVQIANVDPYQRTEAETIAWNKGITTEASSAADGPVSNLNVTGIDNGDWLAVSNVDFGDNGAKSFKANVASTVGGKIEIHLDSPEGQLIGTLNVSPTGGAQTWQTVETDVTNVKGVHSIFFKFAGAGTNLFNVDYWQFIKATAITSVQLVMDPTSLAKTKSAALTLTVKDQLGAAMELGDATVAYTSGNPEVAAVYNGIVTGIEAGIAKITAAVTTTDGRVVESNPVTVEVLPILESVSVSTSKSLLGTGFTAQLTVKGTMTGDEQADLSKANIVYSSNDVQIAFVDPAGIVHPVSDGSVAIKAAVTLNGITREGSIDLAVDATKPEYELTVNGTVLKDGGTFEDHLGIDFHAWDSLSGLASAKVTVDGKEYPAAPAVGSGVQIPMAGNLGSHSLTVVIEDLAGNKVENHISFEVTTGIESMKQLMDRYVKEGLLKGSLTSQLSNNLDQAQHQLDIGKPDQAAKHMEDFVKHLNNEALGNDSVNQVKTVLNADAQQLIQQWNSADTTK</sequence>
<feature type="site" description="Important for catalytic activity, responsible for pKa modulation of the active site Glu and correct orientation of both the proton donor and substrate" evidence="6">
    <location>
        <position position="153"/>
    </location>
</feature>
<proteinExistence type="inferred from homology"/>
<dbReference type="Proteomes" id="UP000252415">
    <property type="component" value="Unassembled WGS sequence"/>
</dbReference>
<dbReference type="CDD" id="cd09003">
    <property type="entry name" value="GH43_XynD-like"/>
    <property type="match status" value="1"/>
</dbReference>
<evidence type="ECO:0000313" key="9">
    <source>
        <dbReference type="Proteomes" id="UP000252415"/>
    </source>
</evidence>
<evidence type="ECO:0000256" key="2">
    <source>
        <dbReference type="ARBA" id="ARBA00022729"/>
    </source>
</evidence>
<dbReference type="Pfam" id="PF17851">
    <property type="entry name" value="GH43_C2"/>
    <property type="match status" value="1"/>
</dbReference>
<dbReference type="SMART" id="SM00606">
    <property type="entry name" value="CBD_IV"/>
    <property type="match status" value="1"/>
</dbReference>
<dbReference type="InterPro" id="IPR005084">
    <property type="entry name" value="CBM6"/>
</dbReference>
<dbReference type="PROSITE" id="PS51175">
    <property type="entry name" value="CBM6"/>
    <property type="match status" value="1"/>
</dbReference>
<dbReference type="Gene3D" id="2.60.120.260">
    <property type="entry name" value="Galactose-binding domain-like"/>
    <property type="match status" value="4"/>
</dbReference>
<dbReference type="InterPro" id="IPR003305">
    <property type="entry name" value="CenC_carb-bd"/>
</dbReference>
<dbReference type="SUPFAM" id="SSF49373">
    <property type="entry name" value="Invasin/intimin cell-adhesion fragments"/>
    <property type="match status" value="1"/>
</dbReference>
<dbReference type="Pfam" id="PF04616">
    <property type="entry name" value="Glyco_hydro_43"/>
    <property type="match status" value="2"/>
</dbReference>
<name>A0A368W1L9_9BACL</name>
<dbReference type="Gene3D" id="2.115.10.20">
    <property type="entry name" value="Glycosyl hydrolase domain, family 43"/>
    <property type="match status" value="2"/>
</dbReference>
<dbReference type="Pfam" id="PF22888">
    <property type="entry name" value="FIMAH"/>
    <property type="match status" value="1"/>
</dbReference>
<dbReference type="InterPro" id="IPR013320">
    <property type="entry name" value="ConA-like_dom_sf"/>
</dbReference>
<dbReference type="Gene3D" id="2.60.120.200">
    <property type="match status" value="1"/>
</dbReference>
<evidence type="ECO:0000256" key="3">
    <source>
        <dbReference type="ARBA" id="ARBA00022801"/>
    </source>
</evidence>
<dbReference type="CDD" id="cd09001">
    <property type="entry name" value="GH43_FsAxh1-like"/>
    <property type="match status" value="1"/>
</dbReference>
<dbReference type="InterPro" id="IPR006584">
    <property type="entry name" value="Cellulose-bd_IV"/>
</dbReference>
<dbReference type="InterPro" id="IPR006710">
    <property type="entry name" value="Glyco_hydro_43"/>
</dbReference>
<dbReference type="InterPro" id="IPR008979">
    <property type="entry name" value="Galactose-bd-like_sf"/>
</dbReference>
<organism evidence="8 9">
    <name type="scientific">Paenibacillus prosopidis</name>
    <dbReference type="NCBI Taxonomy" id="630520"/>
    <lineage>
        <taxon>Bacteria</taxon>
        <taxon>Bacillati</taxon>
        <taxon>Bacillota</taxon>
        <taxon>Bacilli</taxon>
        <taxon>Bacillales</taxon>
        <taxon>Paenibacillaceae</taxon>
        <taxon>Paenibacillus</taxon>
    </lineage>
</organism>
<keyword evidence="3" id="KW-0378">Hydrolase</keyword>
<dbReference type="PANTHER" id="PTHR42812">
    <property type="entry name" value="BETA-XYLOSIDASE"/>
    <property type="match status" value="1"/>
</dbReference>
<dbReference type="CDD" id="cd04084">
    <property type="entry name" value="CBM6_xylanase-like"/>
    <property type="match status" value="1"/>
</dbReference>
<comment type="similarity">
    <text evidence="1">Belongs to the glycosyl hydrolase 43 family.</text>
</comment>
<evidence type="ECO:0000259" key="7">
    <source>
        <dbReference type="PROSITE" id="PS51175"/>
    </source>
</evidence>
<dbReference type="Pfam" id="PF03422">
    <property type="entry name" value="CBM_6"/>
    <property type="match status" value="1"/>
</dbReference>
<evidence type="ECO:0000256" key="5">
    <source>
        <dbReference type="PIRSR" id="PIRSR606710-1"/>
    </source>
</evidence>
<comment type="caution">
    <text evidence="8">The sequence shown here is derived from an EMBL/GenBank/DDBJ whole genome shotgun (WGS) entry which is preliminary data.</text>
</comment>
<dbReference type="InterPro" id="IPR041542">
    <property type="entry name" value="GH43_C2"/>
</dbReference>
<dbReference type="SUPFAM" id="SSF49785">
    <property type="entry name" value="Galactose-binding domain-like"/>
    <property type="match status" value="4"/>
</dbReference>
<evidence type="ECO:0000256" key="6">
    <source>
        <dbReference type="PIRSR" id="PIRSR606710-2"/>
    </source>
</evidence>
<evidence type="ECO:0000313" key="8">
    <source>
        <dbReference type="EMBL" id="RCW48415.1"/>
    </source>
</evidence>
<dbReference type="InterPro" id="IPR008964">
    <property type="entry name" value="Invasin/intimin_cell_adhesion"/>
</dbReference>
<dbReference type="GO" id="GO:0030246">
    <property type="term" value="F:carbohydrate binding"/>
    <property type="evidence" value="ECO:0007669"/>
    <property type="project" value="InterPro"/>
</dbReference>
<keyword evidence="2" id="KW-0732">Signal</keyword>
<dbReference type="SUPFAM" id="SSF49899">
    <property type="entry name" value="Concanavalin A-like lectins/glucanases"/>
    <property type="match status" value="1"/>
</dbReference>
<dbReference type="GO" id="GO:0005975">
    <property type="term" value="P:carbohydrate metabolic process"/>
    <property type="evidence" value="ECO:0007669"/>
    <property type="project" value="InterPro"/>
</dbReference>